<dbReference type="Proteomes" id="UP000719267">
    <property type="component" value="Unassembled WGS sequence"/>
</dbReference>
<dbReference type="RefSeq" id="WP_219039738.1">
    <property type="nucleotide sequence ID" value="NZ_JAHWDF010000005.1"/>
</dbReference>
<keyword evidence="1" id="KW-0472">Membrane</keyword>
<dbReference type="EMBL" id="JAHWDF010000005">
    <property type="protein sequence ID" value="MBW2961454.1"/>
    <property type="molecule type" value="Genomic_DNA"/>
</dbReference>
<evidence type="ECO:0000313" key="3">
    <source>
        <dbReference type="Proteomes" id="UP000719267"/>
    </source>
</evidence>
<accession>A0ABS6W2V3</accession>
<proteinExistence type="predicted"/>
<name>A0ABS6W2V3_9FLAO</name>
<reference evidence="2 3" key="1">
    <citation type="submission" date="2021-07" db="EMBL/GenBank/DDBJ databases">
        <title>Mesonia aestuariivivens sp. nov., isolated from a tidal flat.</title>
        <authorList>
            <person name="Kim Y.-O."/>
            <person name="Yoon J.-H."/>
        </authorList>
    </citation>
    <scope>NUCLEOTIDE SEQUENCE [LARGE SCALE GENOMIC DNA]</scope>
    <source>
        <strain evidence="2 3">JHPTF-M18</strain>
    </source>
</reference>
<keyword evidence="1" id="KW-1133">Transmembrane helix</keyword>
<protein>
    <submittedName>
        <fullName evidence="2">Uncharacterized protein</fullName>
    </submittedName>
</protein>
<evidence type="ECO:0000256" key="1">
    <source>
        <dbReference type="SAM" id="Phobius"/>
    </source>
</evidence>
<organism evidence="2 3">
    <name type="scientific">Mesonia aestuariivivens</name>
    <dbReference type="NCBI Taxonomy" id="2796128"/>
    <lineage>
        <taxon>Bacteria</taxon>
        <taxon>Pseudomonadati</taxon>
        <taxon>Bacteroidota</taxon>
        <taxon>Flavobacteriia</taxon>
        <taxon>Flavobacteriales</taxon>
        <taxon>Flavobacteriaceae</taxon>
        <taxon>Mesonia</taxon>
    </lineage>
</organism>
<gene>
    <name evidence="2" type="ORF">KW502_06550</name>
</gene>
<evidence type="ECO:0000313" key="2">
    <source>
        <dbReference type="EMBL" id="MBW2961454.1"/>
    </source>
</evidence>
<keyword evidence="3" id="KW-1185">Reference proteome</keyword>
<sequence length="165" mass="18817">MKEKNNIPKNTGFKVPKEYFENFEVNFSLDKVNSLDQIKSSGLTTPDNYFKTLNIALPEEEPSTSKVISISRNKIFTAITTAAAVVLFIMLIYKETNVVTVNNTISQIDIEDYLEQNEFDFENEINYDNTSNLNNFQSQLNTLDSEAILEYLSNDTDMASLLNDE</sequence>
<keyword evidence="1" id="KW-0812">Transmembrane</keyword>
<comment type="caution">
    <text evidence="2">The sequence shown here is derived from an EMBL/GenBank/DDBJ whole genome shotgun (WGS) entry which is preliminary data.</text>
</comment>
<feature type="transmembrane region" description="Helical" evidence="1">
    <location>
        <begin position="75"/>
        <end position="93"/>
    </location>
</feature>